<dbReference type="SMART" id="SM00135">
    <property type="entry name" value="LY"/>
    <property type="match status" value="2"/>
</dbReference>
<dbReference type="PANTHER" id="PTHR46513">
    <property type="entry name" value="VITELLOGENIN RECEPTOR-LIKE PROTEIN-RELATED-RELATED"/>
    <property type="match status" value="1"/>
</dbReference>
<keyword evidence="3" id="KW-1185">Reference proteome</keyword>
<proteinExistence type="predicted"/>
<reference evidence="2 3" key="1">
    <citation type="submission" date="2012-04" db="EMBL/GenBank/DDBJ databases">
        <title>The Genome Sequence of Saprolegnia declina VS20.</title>
        <authorList>
            <consortium name="The Broad Institute Genome Sequencing Platform"/>
            <person name="Russ C."/>
            <person name="Nusbaum C."/>
            <person name="Tyler B."/>
            <person name="van West P."/>
            <person name="Dieguez-Uribeondo J."/>
            <person name="de Bruijn I."/>
            <person name="Tripathy S."/>
            <person name="Jiang R."/>
            <person name="Young S.K."/>
            <person name="Zeng Q."/>
            <person name="Gargeya S."/>
            <person name="Fitzgerald M."/>
            <person name="Haas B."/>
            <person name="Abouelleil A."/>
            <person name="Alvarado L."/>
            <person name="Arachchi H.M."/>
            <person name="Berlin A."/>
            <person name="Chapman S.B."/>
            <person name="Goldberg J."/>
            <person name="Griggs A."/>
            <person name="Gujja S."/>
            <person name="Hansen M."/>
            <person name="Howarth C."/>
            <person name="Imamovic A."/>
            <person name="Larimer J."/>
            <person name="McCowen C."/>
            <person name="Montmayeur A."/>
            <person name="Murphy C."/>
            <person name="Neiman D."/>
            <person name="Pearson M."/>
            <person name="Priest M."/>
            <person name="Roberts A."/>
            <person name="Saif S."/>
            <person name="Shea T."/>
            <person name="Sisk P."/>
            <person name="Sykes S."/>
            <person name="Wortman J."/>
            <person name="Nusbaum C."/>
            <person name="Birren B."/>
        </authorList>
    </citation>
    <scope>NUCLEOTIDE SEQUENCE [LARGE SCALE GENOMIC DNA]</scope>
    <source>
        <strain evidence="2 3">VS20</strain>
    </source>
</reference>
<keyword evidence="1" id="KW-0732">Signal</keyword>
<dbReference type="OrthoDB" id="72419at2759"/>
<feature type="signal peptide" evidence="1">
    <location>
        <begin position="1"/>
        <end position="17"/>
    </location>
</feature>
<accession>T0RCS9</accession>
<dbReference type="CDD" id="cd00603">
    <property type="entry name" value="IPT_PCSR"/>
    <property type="match status" value="1"/>
</dbReference>
<dbReference type="STRING" id="1156394.T0RCS9"/>
<evidence type="ECO:0000256" key="1">
    <source>
        <dbReference type="SAM" id="SignalP"/>
    </source>
</evidence>
<protein>
    <recommendedName>
        <fullName evidence="4">SMP-30/Gluconolactonase/LRE-like region domain-containing protein</fullName>
    </recommendedName>
</protein>
<dbReference type="AlphaFoldDB" id="T0RCS9"/>
<dbReference type="InterPro" id="IPR050778">
    <property type="entry name" value="Cueball_EGF_LRP_Nidogen"/>
</dbReference>
<evidence type="ECO:0008006" key="4">
    <source>
        <dbReference type="Google" id="ProtNLM"/>
    </source>
</evidence>
<evidence type="ECO:0000313" key="3">
    <source>
        <dbReference type="Proteomes" id="UP000030762"/>
    </source>
</evidence>
<sequence length="443" mass="46878">MGWLLHAILGVAHVVLAHRSTVYYRDSTDTHLVARDINQVSVVIGDDPSWTKLLGFTVHEAGARLYWSDGNAIWRANLDGSDRHIYVGAMVQVTWTGANFGVGPDDVALRVEGVPCVRITAWSRTQVTCVMARPVRTLASTTSLEPSAMTMTTSAGTTTGVQANFDSLVLSEGLAMPLVRSIATRVTHLNPHTLAIDQYDPNARWLVFSDDANGRVYRVDVTSYAMHELLATVWAVHGLAVVGMSVYIAAEANGTISRLDTTSGAVTPIVSGLASPRGLCLDAANTTLYVAAKGGTIWAVASSGMPVYGPSRATPPAVARRLVAVSSLARLNGIALGPDGRLYWSEANTNVVARTSLTRLRREVLLGGSPQSVLSWPRHVHVLASGAGVYCTEYAGRIGLLALPSGTLTTVVDAAIATTSIGQLDGAIAARPPSAPLPFYALE</sequence>
<dbReference type="Proteomes" id="UP000030762">
    <property type="component" value="Unassembled WGS sequence"/>
</dbReference>
<feature type="chain" id="PRO_5004570680" description="SMP-30/Gluconolactonase/LRE-like region domain-containing protein" evidence="1">
    <location>
        <begin position="18"/>
        <end position="443"/>
    </location>
</feature>
<evidence type="ECO:0000313" key="2">
    <source>
        <dbReference type="EMBL" id="EQC30013.1"/>
    </source>
</evidence>
<dbReference type="SUPFAM" id="SSF63825">
    <property type="entry name" value="YWTD domain"/>
    <property type="match status" value="1"/>
</dbReference>
<organism evidence="2 3">
    <name type="scientific">Saprolegnia diclina (strain VS20)</name>
    <dbReference type="NCBI Taxonomy" id="1156394"/>
    <lineage>
        <taxon>Eukaryota</taxon>
        <taxon>Sar</taxon>
        <taxon>Stramenopiles</taxon>
        <taxon>Oomycota</taxon>
        <taxon>Saprolegniomycetes</taxon>
        <taxon>Saprolegniales</taxon>
        <taxon>Saprolegniaceae</taxon>
        <taxon>Saprolegnia</taxon>
    </lineage>
</organism>
<dbReference type="InterPro" id="IPR000033">
    <property type="entry name" value="LDLR_classB_rpt"/>
</dbReference>
<dbReference type="InterPro" id="IPR011042">
    <property type="entry name" value="6-blade_b-propeller_TolB-like"/>
</dbReference>
<gene>
    <name evidence="2" type="ORF">SDRG_12293</name>
</gene>
<dbReference type="OMA" id="YLYWCET"/>
<dbReference type="EMBL" id="JH767179">
    <property type="protein sequence ID" value="EQC30013.1"/>
    <property type="molecule type" value="Genomic_DNA"/>
</dbReference>
<dbReference type="VEuPathDB" id="FungiDB:SDRG_12293"/>
<dbReference type="RefSeq" id="XP_008616580.1">
    <property type="nucleotide sequence ID" value="XM_008618358.1"/>
</dbReference>
<dbReference type="GeneID" id="19953020"/>
<dbReference type="Gene3D" id="2.120.10.30">
    <property type="entry name" value="TolB, C-terminal domain"/>
    <property type="match status" value="1"/>
</dbReference>
<name>T0RCS9_SAPDV</name>
<dbReference type="InParanoid" id="T0RCS9"/>
<dbReference type="eggNOG" id="ENOG502S2RP">
    <property type="taxonomic scope" value="Eukaryota"/>
</dbReference>